<dbReference type="GO" id="GO:0006002">
    <property type="term" value="P:fructose 6-phosphate metabolic process"/>
    <property type="evidence" value="ECO:0007669"/>
    <property type="project" value="InterPro"/>
</dbReference>
<dbReference type="NCBIfam" id="NF041103">
    <property type="entry name" value="PFKA_PPi_Ttgales"/>
    <property type="match status" value="1"/>
</dbReference>
<feature type="site" description="Important for catalytic activity; stabilizes the transition state when the phosphoryl donor is PPi" evidence="10">
    <location>
        <position position="135"/>
    </location>
</feature>
<dbReference type="PRINTS" id="PR00476">
    <property type="entry name" value="PHFRCTKINASE"/>
</dbReference>
<feature type="domain" description="Phosphofructokinase" evidence="11">
    <location>
        <begin position="8"/>
        <end position="360"/>
    </location>
</feature>
<feature type="site" description="Important for catalytic activity and substrate specificity; stabilizes the transition state when the phosphoryl donor is PPi; prevents ATP from binding by mimicking the alpha-phosphate group of ATP" evidence="10">
    <location>
        <position position="112"/>
    </location>
</feature>
<evidence type="ECO:0000259" key="11">
    <source>
        <dbReference type="Pfam" id="PF00365"/>
    </source>
</evidence>
<comment type="activity regulation">
    <text evidence="10">Non-allosteric.</text>
</comment>
<keyword evidence="5 10" id="KW-0479">Metal-binding</keyword>
<keyword evidence="8 10" id="KW-0324">Glycolysis</keyword>
<dbReference type="InterPro" id="IPR022953">
    <property type="entry name" value="ATP_PFK"/>
</dbReference>
<evidence type="ECO:0000256" key="3">
    <source>
        <dbReference type="ARBA" id="ARBA00022490"/>
    </source>
</evidence>
<dbReference type="GO" id="GO:0003872">
    <property type="term" value="F:6-phosphofructokinase activity"/>
    <property type="evidence" value="ECO:0007669"/>
    <property type="project" value="UniProtKB-UniRule"/>
</dbReference>
<protein>
    <recommendedName>
        <fullName evidence="10">Pyrophosphate--fructose 6-phosphate 1-phosphotransferase</fullName>
        <ecNumber evidence="10">2.7.1.90</ecNumber>
    </recommendedName>
    <alternativeName>
        <fullName evidence="10">6-phosphofructokinase, pyrophosphate dependent</fullName>
    </alternativeName>
    <alternativeName>
        <fullName evidence="10">PPi-dependent phosphofructokinase</fullName>
        <shortName evidence="10">PPi-PFK</shortName>
    </alternativeName>
    <alternativeName>
        <fullName evidence="10">Pyrophosphate-dependent 6-phosphofructose-1-kinase</fullName>
    </alternativeName>
</protein>
<feature type="active site" description="Proton acceptor" evidence="10">
    <location>
        <position position="138"/>
    </location>
</feature>
<dbReference type="Pfam" id="PF00365">
    <property type="entry name" value="PFK"/>
    <property type="match status" value="1"/>
</dbReference>
<evidence type="ECO:0000256" key="7">
    <source>
        <dbReference type="ARBA" id="ARBA00022842"/>
    </source>
</evidence>
<feature type="binding site" evidence="10">
    <location>
        <position position="111"/>
    </location>
    <ligand>
        <name>Mg(2+)</name>
        <dbReference type="ChEBI" id="CHEBI:18420"/>
        <note>catalytic</note>
    </ligand>
</feature>
<comment type="subunit">
    <text evidence="10">Homodimer.</text>
</comment>
<dbReference type="Gene3D" id="3.40.50.450">
    <property type="match status" value="1"/>
</dbReference>
<comment type="function">
    <text evidence="2 10">Catalyzes the phosphorylation of D-fructose 6-phosphate, the first committing step of glycolysis. Uses inorganic phosphate (PPi) as phosphoryl donor instead of ATP like common ATP-dependent phosphofructokinases (ATP-PFKs), which renders the reaction reversible, and can thus function both in glycolysis and gluconeogenesis. Consistently, PPi-PFK can replace the enzymes of both the forward (ATP-PFK) and reverse (fructose-bisphosphatase (FBPase)) reactions.</text>
</comment>
<comment type="similarity">
    <text evidence="10">Belongs to the phosphofructokinase type A (PFKA) family. PPi-dependent PFK group II subfamily. Clade 'Short' sub-subfamily.</text>
</comment>
<keyword evidence="6 10" id="KW-0418">Kinase</keyword>
<dbReference type="InterPro" id="IPR035966">
    <property type="entry name" value="PKF_sf"/>
</dbReference>
<proteinExistence type="inferred from homology"/>
<evidence type="ECO:0000256" key="9">
    <source>
        <dbReference type="ARBA" id="ARBA00048072"/>
    </source>
</evidence>
<keyword evidence="4 10" id="KW-0808">Transferase</keyword>
<feature type="binding site" evidence="10">
    <location>
        <begin position="182"/>
        <end position="184"/>
    </location>
    <ligand>
        <name>substrate</name>
    </ligand>
</feature>
<evidence type="ECO:0000313" key="12">
    <source>
        <dbReference type="EMBL" id="QDU21417.1"/>
    </source>
</evidence>
<name>A0A517XV99_9BACT</name>
<dbReference type="Gene3D" id="3.40.50.460">
    <property type="entry name" value="Phosphofructokinase domain"/>
    <property type="match status" value="1"/>
</dbReference>
<organism evidence="12 13">
    <name type="scientific">Urbifossiella limnaea</name>
    <dbReference type="NCBI Taxonomy" id="2528023"/>
    <lineage>
        <taxon>Bacteria</taxon>
        <taxon>Pseudomonadati</taxon>
        <taxon>Planctomycetota</taxon>
        <taxon>Planctomycetia</taxon>
        <taxon>Gemmatales</taxon>
        <taxon>Gemmataceae</taxon>
        <taxon>Urbifossiella</taxon>
    </lineage>
</organism>
<dbReference type="EMBL" id="CP036273">
    <property type="protein sequence ID" value="QDU21417.1"/>
    <property type="molecule type" value="Genomic_DNA"/>
</dbReference>
<keyword evidence="3 10" id="KW-0963">Cytoplasm</keyword>
<dbReference type="GO" id="GO:0005829">
    <property type="term" value="C:cytosol"/>
    <property type="evidence" value="ECO:0007669"/>
    <property type="project" value="TreeGrafter"/>
</dbReference>
<reference evidence="12 13" key="1">
    <citation type="submission" date="2019-02" db="EMBL/GenBank/DDBJ databases">
        <title>Deep-cultivation of Planctomycetes and their phenomic and genomic characterization uncovers novel biology.</title>
        <authorList>
            <person name="Wiegand S."/>
            <person name="Jogler M."/>
            <person name="Boedeker C."/>
            <person name="Pinto D."/>
            <person name="Vollmers J."/>
            <person name="Rivas-Marin E."/>
            <person name="Kohn T."/>
            <person name="Peeters S.H."/>
            <person name="Heuer A."/>
            <person name="Rast P."/>
            <person name="Oberbeckmann S."/>
            <person name="Bunk B."/>
            <person name="Jeske O."/>
            <person name="Meyerdierks A."/>
            <person name="Storesund J.E."/>
            <person name="Kallscheuer N."/>
            <person name="Luecker S."/>
            <person name="Lage O.M."/>
            <person name="Pohl T."/>
            <person name="Merkel B.J."/>
            <person name="Hornburger P."/>
            <person name="Mueller R.-W."/>
            <person name="Bruemmer F."/>
            <person name="Labrenz M."/>
            <person name="Spormann A.M."/>
            <person name="Op den Camp H."/>
            <person name="Overmann J."/>
            <person name="Amann R."/>
            <person name="Jetten M.S.M."/>
            <person name="Mascher T."/>
            <person name="Medema M.H."/>
            <person name="Devos D.P."/>
            <person name="Kaster A.-K."/>
            <person name="Ovreas L."/>
            <person name="Rohde M."/>
            <person name="Galperin M.Y."/>
            <person name="Jogler C."/>
        </authorList>
    </citation>
    <scope>NUCLEOTIDE SEQUENCE [LARGE SCALE GENOMIC DNA]</scope>
    <source>
        <strain evidence="12 13">ETA_A1</strain>
    </source>
</reference>
<comment type="cofactor">
    <cofactor evidence="1 10">
        <name>Mg(2+)</name>
        <dbReference type="ChEBI" id="CHEBI:18420"/>
    </cofactor>
</comment>
<feature type="binding site" evidence="10">
    <location>
        <begin position="335"/>
        <end position="338"/>
    </location>
    <ligand>
        <name>substrate</name>
    </ligand>
</feature>
<keyword evidence="7 10" id="KW-0460">Magnesium</keyword>
<dbReference type="OrthoDB" id="9802503at2"/>
<evidence type="ECO:0000256" key="4">
    <source>
        <dbReference type="ARBA" id="ARBA00022679"/>
    </source>
</evidence>
<dbReference type="GO" id="GO:0009749">
    <property type="term" value="P:response to glucose"/>
    <property type="evidence" value="ECO:0007669"/>
    <property type="project" value="TreeGrafter"/>
</dbReference>
<dbReference type="AlphaFoldDB" id="A0A517XV99"/>
<evidence type="ECO:0000256" key="2">
    <source>
        <dbReference type="ARBA" id="ARBA00003138"/>
    </source>
</evidence>
<evidence type="ECO:0000256" key="1">
    <source>
        <dbReference type="ARBA" id="ARBA00001946"/>
    </source>
</evidence>
<feature type="binding site" evidence="10">
    <location>
        <position position="243"/>
    </location>
    <ligand>
        <name>substrate</name>
    </ligand>
</feature>
<keyword evidence="13" id="KW-1185">Reference proteome</keyword>
<evidence type="ECO:0000256" key="8">
    <source>
        <dbReference type="ARBA" id="ARBA00023152"/>
    </source>
</evidence>
<dbReference type="SUPFAM" id="SSF53784">
    <property type="entry name" value="Phosphofructokinase"/>
    <property type="match status" value="1"/>
</dbReference>
<dbReference type="PANTHER" id="PTHR43650">
    <property type="entry name" value="PYROPHOSPHATE--FRUCTOSE 6-PHOSPHATE 1-PHOSPHOTRANSFERASE"/>
    <property type="match status" value="1"/>
</dbReference>
<dbReference type="RefSeq" id="WP_145240348.1">
    <property type="nucleotide sequence ID" value="NZ_CP036273.1"/>
</dbReference>
<dbReference type="KEGG" id="uli:ETAA1_33840"/>
<accession>A0A517XV99</accession>
<evidence type="ECO:0000313" key="13">
    <source>
        <dbReference type="Proteomes" id="UP000319576"/>
    </source>
</evidence>
<evidence type="ECO:0000256" key="6">
    <source>
        <dbReference type="ARBA" id="ARBA00022777"/>
    </source>
</evidence>
<comment type="subcellular location">
    <subcellularLocation>
        <location evidence="10">Cytoplasm</location>
    </subcellularLocation>
</comment>
<comment type="pathway">
    <text evidence="10">Carbohydrate degradation; glycolysis; D-glyceraldehyde 3-phosphate and glycerone phosphate from D-glucose: step 3/4.</text>
</comment>
<dbReference type="InterPro" id="IPR054846">
    <property type="entry name" value="PFKA_PPi_Ttgales"/>
</dbReference>
<dbReference type="EC" id="2.7.1.90" evidence="10"/>
<evidence type="ECO:0000256" key="10">
    <source>
        <dbReference type="HAMAP-Rule" id="MF_01979"/>
    </source>
</evidence>
<feature type="binding site" evidence="10">
    <location>
        <begin position="136"/>
        <end position="138"/>
    </location>
    <ligand>
        <name>substrate</name>
    </ligand>
</feature>
<dbReference type="GO" id="GO:0046872">
    <property type="term" value="F:metal ion binding"/>
    <property type="evidence" value="ECO:0007669"/>
    <property type="project" value="UniProtKB-KW"/>
</dbReference>
<dbReference type="GO" id="GO:0047334">
    <property type="term" value="F:diphosphate-fructose-6-phosphate 1-phosphotransferase activity"/>
    <property type="evidence" value="ECO:0007669"/>
    <property type="project" value="UniProtKB-EC"/>
</dbReference>
<feature type="binding site" evidence="10">
    <location>
        <position position="16"/>
    </location>
    <ligand>
        <name>diphosphate</name>
        <dbReference type="ChEBI" id="CHEBI:33019"/>
    </ligand>
</feature>
<dbReference type="PANTHER" id="PTHR43650:SF1">
    <property type="entry name" value="PYROPHOSPHATE--FRUCTOSE 6-PHOSPHATE 1-PHOSPHOTRANSFERASE SUBUNIT BETA 2"/>
    <property type="match status" value="1"/>
</dbReference>
<dbReference type="InterPro" id="IPR000023">
    <property type="entry name" value="Phosphofructokinase_dom"/>
</dbReference>
<dbReference type="Proteomes" id="UP000319576">
    <property type="component" value="Chromosome"/>
</dbReference>
<dbReference type="InterPro" id="IPR011403">
    <property type="entry name" value="PPi-PFK_TM0289"/>
</dbReference>
<evidence type="ECO:0000256" key="5">
    <source>
        <dbReference type="ARBA" id="ARBA00022723"/>
    </source>
</evidence>
<dbReference type="PIRSF" id="PIRSF036482">
    <property type="entry name" value="PPi_PFK_TM0289"/>
    <property type="match status" value="1"/>
</dbReference>
<dbReference type="UniPathway" id="UPA00109">
    <property type="reaction ID" value="UER00182"/>
</dbReference>
<sequence>MAESSRGKLAIVTGGGPAPGINGVISSVTIEAINQGLEVIGFTDGFKNLVLGDASAARPLTIPDVAPYYHRGGSILGTSRTNPAKKPEDLARVISTLQGLGVKYLVTVGGDDTAFGGSQVYKQCNGAIKVAHVPKTIDNDLPLPPGVPTFGFETARHYGVQVASNVREDAKTTTRWYMIVCMGRAAGHLALGVGKASAATVTIIAEEFRGKPVTLKLVCDILIGSMIKRKAQGRGYGLAILSEGLLESIGEAGLLAAMWDLMPAALVAELKRRSTKEQDEALAEYLGRFGNVERDAFGHLRLGEIEFGRMVRALLSKRLDVLGLKTTIVDKDLGYELRCADPIPFDAEYTRNLGYGAVKFLLSPEADKYGAIVSFLEGKLVPLKFEDMINPKTQRMRPRLVDVDAENYECARRYMIRLEPADFSDPERLQKLAAVVKLTPEKFREEFGHVVE</sequence>
<comment type="catalytic activity">
    <reaction evidence="9 10">
        <text>beta-D-fructose 6-phosphate + diphosphate = beta-D-fructose 1,6-bisphosphate + phosphate + H(+)</text>
        <dbReference type="Rhea" id="RHEA:13613"/>
        <dbReference type="ChEBI" id="CHEBI:15378"/>
        <dbReference type="ChEBI" id="CHEBI:32966"/>
        <dbReference type="ChEBI" id="CHEBI:33019"/>
        <dbReference type="ChEBI" id="CHEBI:43474"/>
        <dbReference type="ChEBI" id="CHEBI:57634"/>
        <dbReference type="EC" id="2.7.1.90"/>
    </reaction>
</comment>
<gene>
    <name evidence="12" type="primary">pfp_1</name>
    <name evidence="10" type="synonym">pfp</name>
    <name evidence="12" type="ORF">ETAA1_33840</name>
</gene>
<dbReference type="HAMAP" id="MF_01979">
    <property type="entry name" value="Phosphofructokinase_II_Short"/>
    <property type="match status" value="1"/>
</dbReference>